<sequence>MADFEPNILRATPDDSEDLSRLSTALFHLGCPAHTPAEDLLAFTSRELTAQKFREFIDDPGNAILLARVSNRLAGFALVAQAPAPQQSRADVELRKFYVDTPFHGTGLANVLMKEALATAEAAAKAGIWLSVFSGNPRAIAFYQRWGFRIIGEKTFVVGKDHQQDYLMENETPSRA</sequence>
<dbReference type="RefSeq" id="WP_260793769.1">
    <property type="nucleotide sequence ID" value="NZ_CP093313.1"/>
</dbReference>
<evidence type="ECO:0000313" key="5">
    <source>
        <dbReference type="Proteomes" id="UP001059380"/>
    </source>
</evidence>
<dbReference type="Pfam" id="PF00583">
    <property type="entry name" value="Acetyltransf_1"/>
    <property type="match status" value="1"/>
</dbReference>
<dbReference type="GO" id="GO:0016747">
    <property type="term" value="F:acyltransferase activity, transferring groups other than amino-acyl groups"/>
    <property type="evidence" value="ECO:0007669"/>
    <property type="project" value="InterPro"/>
</dbReference>
<evidence type="ECO:0000313" key="4">
    <source>
        <dbReference type="EMBL" id="UWZ84264.1"/>
    </source>
</evidence>
<name>A0A9J7BNG7_9BACT</name>
<dbReference type="AlphaFoldDB" id="A0A9J7BNG7"/>
<keyword evidence="2" id="KW-0012">Acyltransferase</keyword>
<proteinExistence type="predicted"/>
<dbReference type="EMBL" id="CP093313">
    <property type="protein sequence ID" value="UWZ84264.1"/>
    <property type="molecule type" value="Genomic_DNA"/>
</dbReference>
<dbReference type="KEGG" id="orp:MOP44_27425"/>
<dbReference type="PANTHER" id="PTHR43877">
    <property type="entry name" value="AMINOALKYLPHOSPHONATE N-ACETYLTRANSFERASE-RELATED-RELATED"/>
    <property type="match status" value="1"/>
</dbReference>
<dbReference type="Gene3D" id="3.40.630.30">
    <property type="match status" value="1"/>
</dbReference>
<protein>
    <submittedName>
        <fullName evidence="4">GNAT family N-acetyltransferase</fullName>
    </submittedName>
</protein>
<dbReference type="InterPro" id="IPR016181">
    <property type="entry name" value="Acyl_CoA_acyltransferase"/>
</dbReference>
<gene>
    <name evidence="4" type="ORF">MOP44_27425</name>
</gene>
<dbReference type="InterPro" id="IPR000182">
    <property type="entry name" value="GNAT_dom"/>
</dbReference>
<feature type="domain" description="N-acetyltransferase" evidence="3">
    <location>
        <begin position="6"/>
        <end position="173"/>
    </location>
</feature>
<evidence type="ECO:0000256" key="1">
    <source>
        <dbReference type="ARBA" id="ARBA00022679"/>
    </source>
</evidence>
<keyword evidence="1" id="KW-0808">Transferase</keyword>
<accession>A0A9J7BNG7</accession>
<evidence type="ECO:0000256" key="2">
    <source>
        <dbReference type="ARBA" id="ARBA00023315"/>
    </source>
</evidence>
<dbReference type="PROSITE" id="PS51186">
    <property type="entry name" value="GNAT"/>
    <property type="match status" value="1"/>
</dbReference>
<evidence type="ECO:0000259" key="3">
    <source>
        <dbReference type="PROSITE" id="PS51186"/>
    </source>
</evidence>
<dbReference type="InterPro" id="IPR050832">
    <property type="entry name" value="Bact_Acetyltransf"/>
</dbReference>
<keyword evidence="5" id="KW-1185">Reference proteome</keyword>
<organism evidence="4 5">
    <name type="scientific">Occallatibacter riparius</name>
    <dbReference type="NCBI Taxonomy" id="1002689"/>
    <lineage>
        <taxon>Bacteria</taxon>
        <taxon>Pseudomonadati</taxon>
        <taxon>Acidobacteriota</taxon>
        <taxon>Terriglobia</taxon>
        <taxon>Terriglobales</taxon>
        <taxon>Acidobacteriaceae</taxon>
        <taxon>Occallatibacter</taxon>
    </lineage>
</organism>
<dbReference type="SUPFAM" id="SSF55729">
    <property type="entry name" value="Acyl-CoA N-acyltransferases (Nat)"/>
    <property type="match status" value="1"/>
</dbReference>
<reference evidence="4" key="1">
    <citation type="submission" date="2021-04" db="EMBL/GenBank/DDBJ databases">
        <title>Phylogenetic analysis of Acidobacteriaceae.</title>
        <authorList>
            <person name="Qiu L."/>
            <person name="Zhang Q."/>
        </authorList>
    </citation>
    <scope>NUCLEOTIDE SEQUENCE</scope>
    <source>
        <strain evidence="4">DSM 25168</strain>
    </source>
</reference>
<dbReference type="Proteomes" id="UP001059380">
    <property type="component" value="Chromosome"/>
</dbReference>